<evidence type="ECO:0008006" key="3">
    <source>
        <dbReference type="Google" id="ProtNLM"/>
    </source>
</evidence>
<dbReference type="RefSeq" id="WP_002976522.1">
    <property type="nucleotide sequence ID" value="NZ_CP068486.1"/>
</dbReference>
<reference evidence="1 2" key="1">
    <citation type="submission" date="2018-12" db="EMBL/GenBank/DDBJ databases">
        <authorList>
            <consortium name="Pathogen Informatics"/>
        </authorList>
    </citation>
    <scope>NUCLEOTIDE SEQUENCE [LARGE SCALE GENOMIC DNA]</scope>
    <source>
        <strain evidence="1 2">NCTC11432</strain>
    </source>
</reference>
<dbReference type="AlphaFoldDB" id="A0A448B3D5"/>
<proteinExistence type="predicted"/>
<evidence type="ECO:0000313" key="2">
    <source>
        <dbReference type="Proteomes" id="UP000279227"/>
    </source>
</evidence>
<organism evidence="1 2">
    <name type="scientific">Chryseobacterium gleum</name>
    <name type="common">Flavobacterium gleum</name>
    <dbReference type="NCBI Taxonomy" id="250"/>
    <lineage>
        <taxon>Bacteria</taxon>
        <taxon>Pseudomonadati</taxon>
        <taxon>Bacteroidota</taxon>
        <taxon>Flavobacteriia</taxon>
        <taxon>Flavobacteriales</taxon>
        <taxon>Weeksellaceae</taxon>
        <taxon>Chryseobacterium group</taxon>
        <taxon>Chryseobacterium</taxon>
    </lineage>
</organism>
<protein>
    <recommendedName>
        <fullName evidence="3">DUF4393 domain-containing protein</fullName>
    </recommendedName>
</protein>
<dbReference type="KEGG" id="cgle:NCTC11432_02656"/>
<dbReference type="EMBL" id="LR134289">
    <property type="protein sequence ID" value="VEE08424.1"/>
    <property type="molecule type" value="Genomic_DNA"/>
</dbReference>
<accession>A0A448B3D5</accession>
<dbReference type="InterPro" id="IPR025506">
    <property type="entry name" value="Abi_alpha"/>
</dbReference>
<dbReference type="GeneID" id="93020267"/>
<evidence type="ECO:0000313" key="1">
    <source>
        <dbReference type="EMBL" id="VEE08424.1"/>
    </source>
</evidence>
<sequence>MMDNNNNKTSTDLLGLAPYGESLKIAVEKGFGAAEALLSRICLPAAEELGLMYKDKVRHWRLNNIIKIIEKSNDKLQFIDGEINLNAHPRVIKEIIENGSWCDDDTIQEMWAGLIASSCNEDDGDDLNLIFVNTLKQLTRNQVKILNYICSKCIMNVDKNGFIQANHIEISLDELSKIVEIKSVHQIDSELDFLRSKELLISDYFSGHGAGFVIDLDNIVAHLEPSPFAINLFIRGQGFKGSPKDFYKLEYKNQ</sequence>
<name>A0A448B3D5_CHRGE</name>
<dbReference type="Pfam" id="PF14337">
    <property type="entry name" value="Abi_alpha"/>
    <property type="match status" value="1"/>
</dbReference>
<dbReference type="Proteomes" id="UP000279227">
    <property type="component" value="Chromosome"/>
</dbReference>
<gene>
    <name evidence="1" type="ORF">NCTC11432_02656</name>
</gene>
<dbReference type="OrthoDB" id="7063390at2"/>